<dbReference type="EMBL" id="QRHZ01000004">
    <property type="protein sequence ID" value="RHG17417.1"/>
    <property type="molecule type" value="Genomic_DNA"/>
</dbReference>
<organism evidence="2 3">
    <name type="scientific">Blautia obeum</name>
    <dbReference type="NCBI Taxonomy" id="40520"/>
    <lineage>
        <taxon>Bacteria</taxon>
        <taxon>Bacillati</taxon>
        <taxon>Bacillota</taxon>
        <taxon>Clostridia</taxon>
        <taxon>Lachnospirales</taxon>
        <taxon>Lachnospiraceae</taxon>
        <taxon>Blautia</taxon>
    </lineage>
</organism>
<dbReference type="Gene3D" id="1.20.120.670">
    <property type="entry name" value="N-acetyl-b-d-glucoasminidase"/>
    <property type="match status" value="1"/>
</dbReference>
<protein>
    <recommendedName>
        <fullName evidence="1">Glycoside Hydrolase 20C C-terminal domain-containing protein</fullName>
    </recommendedName>
</protein>
<dbReference type="AlphaFoldDB" id="A0A414SDR0"/>
<sequence>MLGIFDYHVKESGVNTKSYYQNIQKCMKECAKKTGKYQLLFSFYEKLAAVLADKADLGMCIKSAYRFIQEIRTILTEWFWFPFLLLQISYNCNIEFNV</sequence>
<accession>A0A414SDR0</accession>
<evidence type="ECO:0000313" key="3">
    <source>
        <dbReference type="Proteomes" id="UP000284220"/>
    </source>
</evidence>
<evidence type="ECO:0000313" key="2">
    <source>
        <dbReference type="EMBL" id="RHG17417.1"/>
    </source>
</evidence>
<dbReference type="InterPro" id="IPR041063">
    <property type="entry name" value="Glyco_H_20C_C"/>
</dbReference>
<proteinExistence type="predicted"/>
<reference evidence="2 3" key="1">
    <citation type="submission" date="2018-08" db="EMBL/GenBank/DDBJ databases">
        <title>A genome reference for cultivated species of the human gut microbiota.</title>
        <authorList>
            <person name="Zou Y."/>
            <person name="Xue W."/>
            <person name="Luo G."/>
        </authorList>
    </citation>
    <scope>NUCLEOTIDE SEQUENCE [LARGE SCALE GENOMIC DNA]</scope>
    <source>
        <strain evidence="2 3">AM22-9LB</strain>
    </source>
</reference>
<comment type="caution">
    <text evidence="2">The sequence shown here is derived from an EMBL/GenBank/DDBJ whole genome shotgun (WGS) entry which is preliminary data.</text>
</comment>
<dbReference type="Proteomes" id="UP000284220">
    <property type="component" value="Unassembled WGS sequence"/>
</dbReference>
<dbReference type="RefSeq" id="WP_118197857.1">
    <property type="nucleotide sequence ID" value="NZ_JBCJBY010000001.1"/>
</dbReference>
<feature type="domain" description="Glycoside Hydrolase 20C C-terminal" evidence="1">
    <location>
        <begin position="1"/>
        <end position="66"/>
    </location>
</feature>
<dbReference type="Pfam" id="PF18088">
    <property type="entry name" value="Glyco_H_20C_C"/>
    <property type="match status" value="1"/>
</dbReference>
<gene>
    <name evidence="2" type="ORF">DW272_10320</name>
</gene>
<name>A0A414SDR0_9FIRM</name>
<evidence type="ECO:0000259" key="1">
    <source>
        <dbReference type="Pfam" id="PF18088"/>
    </source>
</evidence>